<dbReference type="InterPro" id="IPR000727">
    <property type="entry name" value="T_SNARE_dom"/>
</dbReference>
<feature type="compositionally biased region" description="Basic and acidic residues" evidence="5">
    <location>
        <begin position="371"/>
        <end position="387"/>
    </location>
</feature>
<dbReference type="GO" id="GO:0098793">
    <property type="term" value="C:presynapse"/>
    <property type="evidence" value="ECO:0007669"/>
    <property type="project" value="GOC"/>
</dbReference>
<keyword evidence="8" id="KW-1185">Reference proteome</keyword>
<dbReference type="AlphaFoldDB" id="A0AAD9V5M3"/>
<dbReference type="PROSITE" id="PS50192">
    <property type="entry name" value="T_SNARE"/>
    <property type="match status" value="1"/>
</dbReference>
<dbReference type="GO" id="GO:0031201">
    <property type="term" value="C:SNARE complex"/>
    <property type="evidence" value="ECO:0007669"/>
    <property type="project" value="TreeGrafter"/>
</dbReference>
<name>A0AAD9V5M3_ACRCE</name>
<dbReference type="PANTHER" id="PTHR19305:SF1">
    <property type="entry name" value="SYNAPTOSOMAL-ASSOCIATED PROTEIN 47"/>
    <property type="match status" value="1"/>
</dbReference>
<evidence type="ECO:0000256" key="1">
    <source>
        <dbReference type="ARBA" id="ARBA00022737"/>
    </source>
</evidence>
<dbReference type="GO" id="GO:0005484">
    <property type="term" value="F:SNAP receptor activity"/>
    <property type="evidence" value="ECO:0007669"/>
    <property type="project" value="TreeGrafter"/>
</dbReference>
<evidence type="ECO:0000313" key="8">
    <source>
        <dbReference type="Proteomes" id="UP001249851"/>
    </source>
</evidence>
<comment type="caution">
    <text evidence="7">The sequence shown here is derived from an EMBL/GenBank/DDBJ whole genome shotgun (WGS) entry which is preliminary data.</text>
</comment>
<dbReference type="Gene3D" id="1.20.5.110">
    <property type="match status" value="1"/>
</dbReference>
<dbReference type="EMBL" id="JARQWQ010000030">
    <property type="protein sequence ID" value="KAK2562126.1"/>
    <property type="molecule type" value="Genomic_DNA"/>
</dbReference>
<proteinExistence type="inferred from homology"/>
<evidence type="ECO:0000256" key="4">
    <source>
        <dbReference type="ARBA" id="ARBA00032027"/>
    </source>
</evidence>
<dbReference type="GO" id="GO:0005886">
    <property type="term" value="C:plasma membrane"/>
    <property type="evidence" value="ECO:0007669"/>
    <property type="project" value="TreeGrafter"/>
</dbReference>
<dbReference type="Gene3D" id="2.30.29.30">
    <property type="entry name" value="Pleckstrin-homology domain (PH domain)/Phosphotyrosine-binding domain (PTB)"/>
    <property type="match status" value="1"/>
</dbReference>
<sequence>MGKIGEWKASYFSNDTKAWKYGLFIIYTPAIRFVEDNESTNRVDIRIFFEDFFELKKETTSLFFGAITVRVRGDKYWFSSFADRGNVFTTIEHFWKERLFASSEGKAAKKNECFQVLHDAQETLTLAGRTVQKQGQQINAACANMNKIHNDLAVADTFIHNLDAWFIKWKITAPQAQIKVPEQSIIIIEKSEFPIVYAKIQRAKHFPGSLVLSTEKLDILTSRNDLDISFSVREVTEVNVHTPWEATIAKSQIGQAAQTVHLIAARLMNILQKLAVLMPGKINYDEPPCDIGDDEMDYGEMENSDHGAGASGSEQFEAMNSKGRKTETMSDAAAAEMGQVLQDMRSMALGIQREQDRQLHQLDQLSSSVNKAREIMKSDDRKIKSLQ</sequence>
<evidence type="ECO:0000259" key="6">
    <source>
        <dbReference type="PROSITE" id="PS50192"/>
    </source>
</evidence>
<feature type="region of interest" description="Disordered" evidence="5">
    <location>
        <begin position="301"/>
        <end position="325"/>
    </location>
</feature>
<dbReference type="InterPro" id="IPR011993">
    <property type="entry name" value="PH-like_dom_sf"/>
</dbReference>
<feature type="compositionally biased region" description="Polar residues" evidence="5">
    <location>
        <begin position="361"/>
        <end position="370"/>
    </location>
</feature>
<protein>
    <recommendedName>
        <fullName evidence="3">Synaptosomal-associated protein 47</fullName>
    </recommendedName>
    <alternativeName>
        <fullName evidence="4">Synaptosomal-associated 47 kDa protein</fullName>
    </alternativeName>
</protein>
<comment type="similarity">
    <text evidence="2">Belongs to the SVAP1 family.</text>
</comment>
<dbReference type="Proteomes" id="UP001249851">
    <property type="component" value="Unassembled WGS sequence"/>
</dbReference>
<feature type="domain" description="T-SNARE coiled-coil homology" evidence="6">
    <location>
        <begin position="324"/>
        <end position="386"/>
    </location>
</feature>
<evidence type="ECO:0000256" key="5">
    <source>
        <dbReference type="SAM" id="MobiDB-lite"/>
    </source>
</evidence>
<accession>A0AAD9V5M3</accession>
<evidence type="ECO:0000256" key="2">
    <source>
        <dbReference type="ARBA" id="ARBA00024354"/>
    </source>
</evidence>
<reference evidence="7" key="1">
    <citation type="journal article" date="2023" name="G3 (Bethesda)">
        <title>Whole genome assembly and annotation of the endangered Caribbean coral Acropora cervicornis.</title>
        <authorList>
            <person name="Selwyn J.D."/>
            <person name="Vollmer S.V."/>
        </authorList>
    </citation>
    <scope>NUCLEOTIDE SEQUENCE</scope>
    <source>
        <strain evidence="7">K2</strain>
    </source>
</reference>
<evidence type="ECO:0000256" key="3">
    <source>
        <dbReference type="ARBA" id="ARBA00024443"/>
    </source>
</evidence>
<evidence type="ECO:0000313" key="7">
    <source>
        <dbReference type="EMBL" id="KAK2562126.1"/>
    </source>
</evidence>
<feature type="region of interest" description="Disordered" evidence="5">
    <location>
        <begin position="359"/>
        <end position="387"/>
    </location>
</feature>
<keyword evidence="1" id="KW-0677">Repeat</keyword>
<gene>
    <name evidence="7" type="ORF">P5673_014887</name>
</gene>
<reference evidence="7" key="2">
    <citation type="journal article" date="2023" name="Science">
        <title>Genomic signatures of disease resistance in endangered staghorn corals.</title>
        <authorList>
            <person name="Vollmer S.V."/>
            <person name="Selwyn J.D."/>
            <person name="Despard B.A."/>
            <person name="Roesel C.L."/>
        </authorList>
    </citation>
    <scope>NUCLEOTIDE SEQUENCE</scope>
    <source>
        <strain evidence="7">K2</strain>
    </source>
</reference>
<dbReference type="PANTHER" id="PTHR19305">
    <property type="entry name" value="SYNAPTOSOMAL ASSOCIATED PROTEIN"/>
    <property type="match status" value="1"/>
</dbReference>
<organism evidence="7 8">
    <name type="scientific">Acropora cervicornis</name>
    <name type="common">Staghorn coral</name>
    <dbReference type="NCBI Taxonomy" id="6130"/>
    <lineage>
        <taxon>Eukaryota</taxon>
        <taxon>Metazoa</taxon>
        <taxon>Cnidaria</taxon>
        <taxon>Anthozoa</taxon>
        <taxon>Hexacorallia</taxon>
        <taxon>Scleractinia</taxon>
        <taxon>Astrocoeniina</taxon>
        <taxon>Acroporidae</taxon>
        <taxon>Acropora</taxon>
    </lineage>
</organism>
<dbReference type="GO" id="GO:0031629">
    <property type="term" value="P:synaptic vesicle fusion to presynaptic active zone membrane"/>
    <property type="evidence" value="ECO:0007669"/>
    <property type="project" value="TreeGrafter"/>
</dbReference>
<dbReference type="GO" id="GO:0019905">
    <property type="term" value="F:syntaxin binding"/>
    <property type="evidence" value="ECO:0007669"/>
    <property type="project" value="TreeGrafter"/>
</dbReference>
<dbReference type="GO" id="GO:0016082">
    <property type="term" value="P:synaptic vesicle priming"/>
    <property type="evidence" value="ECO:0007669"/>
    <property type="project" value="TreeGrafter"/>
</dbReference>